<accession>A0A6J7X0Y7</accession>
<organism evidence="1">
    <name type="scientific">uncultured Caudovirales phage</name>
    <dbReference type="NCBI Taxonomy" id="2100421"/>
    <lineage>
        <taxon>Viruses</taxon>
        <taxon>Duplodnaviria</taxon>
        <taxon>Heunggongvirae</taxon>
        <taxon>Uroviricota</taxon>
        <taxon>Caudoviricetes</taxon>
        <taxon>Peduoviridae</taxon>
        <taxon>Maltschvirus</taxon>
        <taxon>Maltschvirus maltsch</taxon>
    </lineage>
</organism>
<sequence>MNIIELAKQAGFVEYELDDGTTEAFDKRYAKFADLVAAAARADEREACAKVCDDNYFAFVAADEIRARGTT</sequence>
<dbReference type="EMBL" id="LR798305">
    <property type="protein sequence ID" value="CAB5222768.1"/>
    <property type="molecule type" value="Genomic_DNA"/>
</dbReference>
<name>A0A6J7X0Y7_9CAUD</name>
<protein>
    <submittedName>
        <fullName evidence="1">Uncharacterized protein</fullName>
    </submittedName>
</protein>
<evidence type="ECO:0000313" key="1">
    <source>
        <dbReference type="EMBL" id="CAB5222768.1"/>
    </source>
</evidence>
<gene>
    <name evidence="1" type="ORF">UFOVP376_24</name>
</gene>
<proteinExistence type="predicted"/>
<reference evidence="1" key="1">
    <citation type="submission" date="2020-05" db="EMBL/GenBank/DDBJ databases">
        <authorList>
            <person name="Chiriac C."/>
            <person name="Salcher M."/>
            <person name="Ghai R."/>
            <person name="Kavagutti S V."/>
        </authorList>
    </citation>
    <scope>NUCLEOTIDE SEQUENCE</scope>
</reference>